<dbReference type="PANTHER" id="PTHR43820">
    <property type="entry name" value="HIGH-AFFINITY BRANCHED-CHAIN AMINO ACID TRANSPORT ATP-BINDING PROTEIN LIVF"/>
    <property type="match status" value="1"/>
</dbReference>
<evidence type="ECO:0000256" key="2">
    <source>
        <dbReference type="ARBA" id="ARBA00022448"/>
    </source>
</evidence>
<dbReference type="HOGENOM" id="CLU_000604_1_2_11"/>
<feature type="domain" description="ABC transporter" evidence="7">
    <location>
        <begin position="28"/>
        <end position="259"/>
    </location>
</feature>
<dbReference type="GO" id="GO:0016887">
    <property type="term" value="F:ATP hydrolysis activity"/>
    <property type="evidence" value="ECO:0007669"/>
    <property type="project" value="InterPro"/>
</dbReference>
<dbReference type="EMBL" id="CP002299">
    <property type="protein sequence ID" value="ADP79949.1"/>
    <property type="molecule type" value="Genomic_DNA"/>
</dbReference>
<dbReference type="GO" id="GO:0015658">
    <property type="term" value="F:branched-chain amino acid transmembrane transporter activity"/>
    <property type="evidence" value="ECO:0007669"/>
    <property type="project" value="TreeGrafter"/>
</dbReference>
<keyword evidence="3" id="KW-0547">Nucleotide-binding</keyword>
<dbReference type="SMART" id="SM00382">
    <property type="entry name" value="AAA"/>
    <property type="match status" value="1"/>
</dbReference>
<organism evidence="8 9">
    <name type="scientific">Pseudofrankia inefficax (strain DSM 45817 / CECT 9037 / DDB 130130 / EuI1c)</name>
    <name type="common">Frankia inefficax</name>
    <dbReference type="NCBI Taxonomy" id="298654"/>
    <lineage>
        <taxon>Bacteria</taxon>
        <taxon>Bacillati</taxon>
        <taxon>Actinomycetota</taxon>
        <taxon>Actinomycetes</taxon>
        <taxon>Frankiales</taxon>
        <taxon>Frankiaceae</taxon>
        <taxon>Pseudofrankia</taxon>
    </lineage>
</organism>
<protein>
    <submittedName>
        <fullName evidence="8">ABC transporter related protein</fullName>
    </submittedName>
</protein>
<sequence length="271" mass="28149">MIAGLRQRRPVATSPDRTPAATPEAPLVDVRGLRAGYGRVEVLHGVDLSVAAGQVLAVLGPNGAGKSTLLRVLAGLHPAGGGEVVLGGRRVTGADPVDLARRGLCLIPEGRGVFPSLTVRENLRMMTHRRAGMSVADVEERAIARFPRLGQRLHQPAGTMSGGEQQMLALARAIVAEPAVLLLDELSMGLAPRVVAELYATVRAIAEENVTIIVVEQFAATVLAVADTAAVLVEGRIAAAGPPDEIAGRLSGAYLGGQLPPDATTIDEVRS</sequence>
<keyword evidence="5" id="KW-0029">Amino-acid transport</keyword>
<dbReference type="InParanoid" id="E3JCV9"/>
<dbReference type="KEGG" id="fri:FraEuI1c_1898"/>
<name>E3JCV9_PSEI1</name>
<dbReference type="Gene3D" id="3.40.50.300">
    <property type="entry name" value="P-loop containing nucleotide triphosphate hydrolases"/>
    <property type="match status" value="1"/>
</dbReference>
<dbReference type="GO" id="GO:0015807">
    <property type="term" value="P:L-amino acid transport"/>
    <property type="evidence" value="ECO:0007669"/>
    <property type="project" value="TreeGrafter"/>
</dbReference>
<dbReference type="InterPro" id="IPR017871">
    <property type="entry name" value="ABC_transporter-like_CS"/>
</dbReference>
<evidence type="ECO:0000256" key="6">
    <source>
        <dbReference type="SAM" id="MobiDB-lite"/>
    </source>
</evidence>
<dbReference type="InterPro" id="IPR052156">
    <property type="entry name" value="BCAA_Transport_ATP-bd_LivF"/>
</dbReference>
<dbReference type="Pfam" id="PF00005">
    <property type="entry name" value="ABC_tran"/>
    <property type="match status" value="1"/>
</dbReference>
<proteinExistence type="inferred from homology"/>
<feature type="region of interest" description="Disordered" evidence="6">
    <location>
        <begin position="1"/>
        <end position="25"/>
    </location>
</feature>
<dbReference type="InterPro" id="IPR003439">
    <property type="entry name" value="ABC_transporter-like_ATP-bd"/>
</dbReference>
<dbReference type="CDD" id="cd03224">
    <property type="entry name" value="ABC_TM1139_LivF_branched"/>
    <property type="match status" value="1"/>
</dbReference>
<keyword evidence="4" id="KW-0067">ATP-binding</keyword>
<dbReference type="Proteomes" id="UP000002484">
    <property type="component" value="Chromosome"/>
</dbReference>
<dbReference type="InterPro" id="IPR027417">
    <property type="entry name" value="P-loop_NTPase"/>
</dbReference>
<evidence type="ECO:0000256" key="1">
    <source>
        <dbReference type="ARBA" id="ARBA00005417"/>
    </source>
</evidence>
<evidence type="ECO:0000313" key="9">
    <source>
        <dbReference type="Proteomes" id="UP000002484"/>
    </source>
</evidence>
<evidence type="ECO:0000256" key="4">
    <source>
        <dbReference type="ARBA" id="ARBA00022840"/>
    </source>
</evidence>
<evidence type="ECO:0000256" key="5">
    <source>
        <dbReference type="ARBA" id="ARBA00022970"/>
    </source>
</evidence>
<comment type="similarity">
    <text evidence="1">Belongs to the ABC transporter superfamily.</text>
</comment>
<evidence type="ECO:0000259" key="7">
    <source>
        <dbReference type="PROSITE" id="PS50893"/>
    </source>
</evidence>
<evidence type="ECO:0000256" key="3">
    <source>
        <dbReference type="ARBA" id="ARBA00022741"/>
    </source>
</evidence>
<evidence type="ECO:0000313" key="8">
    <source>
        <dbReference type="EMBL" id="ADP79949.1"/>
    </source>
</evidence>
<keyword evidence="9" id="KW-1185">Reference proteome</keyword>
<dbReference type="eggNOG" id="COG0410">
    <property type="taxonomic scope" value="Bacteria"/>
</dbReference>
<dbReference type="AlphaFoldDB" id="E3JCV9"/>
<dbReference type="STRING" id="298654.FraEuI1c_1898"/>
<dbReference type="PANTHER" id="PTHR43820:SF4">
    <property type="entry name" value="HIGH-AFFINITY BRANCHED-CHAIN AMINO ACID TRANSPORT ATP-BINDING PROTEIN LIVF"/>
    <property type="match status" value="1"/>
</dbReference>
<accession>E3JCV9</accession>
<dbReference type="PROSITE" id="PS50893">
    <property type="entry name" value="ABC_TRANSPORTER_2"/>
    <property type="match status" value="1"/>
</dbReference>
<keyword evidence="2" id="KW-0813">Transport</keyword>
<dbReference type="PROSITE" id="PS00211">
    <property type="entry name" value="ABC_TRANSPORTER_1"/>
    <property type="match status" value="1"/>
</dbReference>
<dbReference type="SUPFAM" id="SSF52540">
    <property type="entry name" value="P-loop containing nucleoside triphosphate hydrolases"/>
    <property type="match status" value="1"/>
</dbReference>
<reference evidence="8 9" key="1">
    <citation type="submission" date="2010-10" db="EMBL/GenBank/DDBJ databases">
        <title>Complete sequence of Frankia sp. EuI1c.</title>
        <authorList>
            <consortium name="US DOE Joint Genome Institute"/>
            <person name="Lucas S."/>
            <person name="Copeland A."/>
            <person name="Lapidus A."/>
            <person name="Cheng J.-F."/>
            <person name="Bruce D."/>
            <person name="Goodwin L."/>
            <person name="Pitluck S."/>
            <person name="Chertkov O."/>
            <person name="Detter J.C."/>
            <person name="Han C."/>
            <person name="Tapia R."/>
            <person name="Land M."/>
            <person name="Hauser L."/>
            <person name="Jeffries C."/>
            <person name="Kyrpides N."/>
            <person name="Ivanova N."/>
            <person name="Mikhailova N."/>
            <person name="Beauchemin N."/>
            <person name="Sen A."/>
            <person name="Sur S.A."/>
            <person name="Gtari M."/>
            <person name="Wall L."/>
            <person name="Tisa L."/>
            <person name="Woyke T."/>
        </authorList>
    </citation>
    <scope>NUCLEOTIDE SEQUENCE [LARGE SCALE GENOMIC DNA]</scope>
    <source>
        <strain evidence="9">DSM 45817 / CECT 9037 / EuI1c</strain>
    </source>
</reference>
<dbReference type="InterPro" id="IPR003593">
    <property type="entry name" value="AAA+_ATPase"/>
</dbReference>
<gene>
    <name evidence="8" type="ordered locus">FraEuI1c_1898</name>
</gene>
<dbReference type="GO" id="GO:0005524">
    <property type="term" value="F:ATP binding"/>
    <property type="evidence" value="ECO:0007669"/>
    <property type="project" value="UniProtKB-KW"/>
</dbReference>